<reference evidence="2" key="1">
    <citation type="journal article" date="2017" name="Nat. Microbiol.">
        <title>Global analysis of biosynthetic gene clusters reveals vast potential of secondary metabolite production in Penicillium species.</title>
        <authorList>
            <person name="Nielsen J.C."/>
            <person name="Grijseels S."/>
            <person name="Prigent S."/>
            <person name="Ji B."/>
            <person name="Dainat J."/>
            <person name="Nielsen K.F."/>
            <person name="Frisvad J.C."/>
            <person name="Workman M."/>
            <person name="Nielsen J."/>
        </authorList>
    </citation>
    <scope>NUCLEOTIDE SEQUENCE [LARGE SCALE GENOMIC DNA]</scope>
    <source>
        <strain evidence="2">IBT 11843</strain>
    </source>
</reference>
<keyword evidence="2" id="KW-1185">Reference proteome</keyword>
<evidence type="ECO:0000313" key="1">
    <source>
        <dbReference type="EMBL" id="OQD78672.1"/>
    </source>
</evidence>
<dbReference type="EMBL" id="MDYL01000001">
    <property type="protein sequence ID" value="OQD78672.1"/>
    <property type="molecule type" value="Genomic_DNA"/>
</dbReference>
<gene>
    <name evidence="1" type="ORF">PENDEC_c001G01035</name>
</gene>
<dbReference type="AlphaFoldDB" id="A0A1V6PPR4"/>
<dbReference type="Proteomes" id="UP000191522">
    <property type="component" value="Unassembled WGS sequence"/>
</dbReference>
<name>A0A1V6PPR4_PENDC</name>
<comment type="caution">
    <text evidence="1">The sequence shown here is derived from an EMBL/GenBank/DDBJ whole genome shotgun (WGS) entry which is preliminary data.</text>
</comment>
<proteinExistence type="predicted"/>
<evidence type="ECO:0000313" key="2">
    <source>
        <dbReference type="Proteomes" id="UP000191522"/>
    </source>
</evidence>
<accession>A0A1V6PPR4</accession>
<protein>
    <submittedName>
        <fullName evidence="1">Uncharacterized protein</fullName>
    </submittedName>
</protein>
<organism evidence="1 2">
    <name type="scientific">Penicillium decumbens</name>
    <dbReference type="NCBI Taxonomy" id="69771"/>
    <lineage>
        <taxon>Eukaryota</taxon>
        <taxon>Fungi</taxon>
        <taxon>Dikarya</taxon>
        <taxon>Ascomycota</taxon>
        <taxon>Pezizomycotina</taxon>
        <taxon>Eurotiomycetes</taxon>
        <taxon>Eurotiomycetidae</taxon>
        <taxon>Eurotiales</taxon>
        <taxon>Aspergillaceae</taxon>
        <taxon>Penicillium</taxon>
    </lineage>
</organism>
<sequence length="121" mass="12731">MAGVPLDVQCDIRRTGGGCDGTVITPAFDPSPGPSRWALQAAIQLSLSYTTGPSLAREIGGSSILACMPEDIVDPRDWDPVIRSVVTPYAGHLSLPTSLALNGPVEITGLVAMHRGYSNWV</sequence>